<evidence type="ECO:0000256" key="5">
    <source>
        <dbReference type="SAM" id="MobiDB-lite"/>
    </source>
</evidence>
<dbReference type="PANTHER" id="PTHR24198">
    <property type="entry name" value="ANKYRIN REPEAT AND PROTEIN KINASE DOMAIN-CONTAINING PROTEIN"/>
    <property type="match status" value="1"/>
</dbReference>
<dbReference type="PROSITE" id="PS50088">
    <property type="entry name" value="ANK_REPEAT"/>
    <property type="match status" value="1"/>
</dbReference>
<dbReference type="GeneID" id="54412046"/>
<reference evidence="7" key="1">
    <citation type="journal article" date="2020" name="Stud. Mycol.">
        <title>101 Dothideomycetes genomes: a test case for predicting lifestyles and emergence of pathogens.</title>
        <authorList>
            <person name="Haridas S."/>
            <person name="Albert R."/>
            <person name="Binder M."/>
            <person name="Bloem J."/>
            <person name="Labutti K."/>
            <person name="Salamov A."/>
            <person name="Andreopoulos B."/>
            <person name="Baker S."/>
            <person name="Barry K."/>
            <person name="Bills G."/>
            <person name="Bluhm B."/>
            <person name="Cannon C."/>
            <person name="Castanera R."/>
            <person name="Culley D."/>
            <person name="Daum C."/>
            <person name="Ezra D."/>
            <person name="Gonzalez J."/>
            <person name="Henrissat B."/>
            <person name="Kuo A."/>
            <person name="Liang C."/>
            <person name="Lipzen A."/>
            <person name="Lutzoni F."/>
            <person name="Magnuson J."/>
            <person name="Mondo S."/>
            <person name="Nolan M."/>
            <person name="Ohm R."/>
            <person name="Pangilinan J."/>
            <person name="Park H.-J."/>
            <person name="Ramirez L."/>
            <person name="Alfaro M."/>
            <person name="Sun H."/>
            <person name="Tritt A."/>
            <person name="Yoshinaga Y."/>
            <person name="Zwiers L.-H."/>
            <person name="Turgeon B."/>
            <person name="Goodwin S."/>
            <person name="Spatafora J."/>
            <person name="Crous P."/>
            <person name="Grigoriev I."/>
        </authorList>
    </citation>
    <scope>NUCLEOTIDE SEQUENCE</scope>
    <source>
        <strain evidence="7">CBS 119687</strain>
    </source>
</reference>
<dbReference type="OrthoDB" id="3801246at2759"/>
<keyword evidence="1" id="KW-0677">Repeat</keyword>
<dbReference type="Gene3D" id="1.25.40.20">
    <property type="entry name" value="Ankyrin repeat-containing domain"/>
    <property type="match status" value="1"/>
</dbReference>
<evidence type="ECO:0000256" key="3">
    <source>
        <dbReference type="ARBA" id="ARBA00023242"/>
    </source>
</evidence>
<evidence type="ECO:0000313" key="8">
    <source>
        <dbReference type="Proteomes" id="UP000799771"/>
    </source>
</evidence>
<sequence length="561" mass="63995">MASASSSSMDIKLAPRPRRKPRGKLNYLSCTFCRKAKVKCLPEQRSWPSEKCLRCSQKELDCSPAQRKIPLLTMNPLTPNTSPETTFITEAKDEQLHEAFILLAVQVLLLMATKELFTIWQESDELFDYLPGENMLERMDDFWATYKEVTDTIQSLLKKMPRLILEQVFSANFDIGCCKRSLSDIVARYEDSGHYGIACIVAITVDPRHDETTTLRNRKHLLDTWEAVFCKFKLDEIGKSKLCLLKTQLFLPKSSLESPEIMEDLRRDGRVDCFGRSPWFAGHDAGLRVPWPQSALTEKDFFGRPALFLACGREGYALLDQILQINGTEWIKQASSYPHPLHLAARKGYTEVFRKLRTAYPLNLMLFLEEITDEDGQNCVHLAVKNRHLDTVDFFCHISAKSLSCQSSYDNRTALHLAAEQHCSDIVECLIKVIDPQAIDRGDVEGCTPFFLAAEEGNLKVLQLLEKHVDADRPGRHGQTPLSAAASEGHSNVVEYLLRLFSLNPTKIEINRVDNYRSTALDYAIDYNHDQCMRLLKDRGALTNDQLESRRKIEELKSWVL</sequence>
<evidence type="ECO:0000256" key="4">
    <source>
        <dbReference type="PROSITE-ProRule" id="PRU00023"/>
    </source>
</evidence>
<dbReference type="SUPFAM" id="SSF57701">
    <property type="entry name" value="Zn2/Cys6 DNA-binding domain"/>
    <property type="match status" value="1"/>
</dbReference>
<dbReference type="RefSeq" id="XP_033521897.1">
    <property type="nucleotide sequence ID" value="XM_033671614.1"/>
</dbReference>
<dbReference type="InterPro" id="IPR036864">
    <property type="entry name" value="Zn2-C6_fun-type_DNA-bd_sf"/>
</dbReference>
<dbReference type="SUPFAM" id="SSF48403">
    <property type="entry name" value="Ankyrin repeat"/>
    <property type="match status" value="1"/>
</dbReference>
<dbReference type="PROSITE" id="PS50297">
    <property type="entry name" value="ANK_REP_REGION"/>
    <property type="match status" value="1"/>
</dbReference>
<dbReference type="InterPro" id="IPR001138">
    <property type="entry name" value="Zn2Cys6_DnaBD"/>
</dbReference>
<dbReference type="PROSITE" id="PS50048">
    <property type="entry name" value="ZN2_CY6_FUNGAL_2"/>
    <property type="match status" value="1"/>
</dbReference>
<dbReference type="PROSITE" id="PS00463">
    <property type="entry name" value="ZN2_CY6_FUNGAL_1"/>
    <property type="match status" value="1"/>
</dbReference>
<dbReference type="Gene3D" id="4.10.240.10">
    <property type="entry name" value="Zn(2)-C6 fungal-type DNA-binding domain"/>
    <property type="match status" value="1"/>
</dbReference>
<dbReference type="GO" id="GO:0008270">
    <property type="term" value="F:zinc ion binding"/>
    <property type="evidence" value="ECO:0007669"/>
    <property type="project" value="InterPro"/>
</dbReference>
<evidence type="ECO:0000256" key="1">
    <source>
        <dbReference type="ARBA" id="ARBA00022737"/>
    </source>
</evidence>
<proteinExistence type="predicted"/>
<dbReference type="InterPro" id="IPR036770">
    <property type="entry name" value="Ankyrin_rpt-contain_sf"/>
</dbReference>
<feature type="region of interest" description="Disordered" evidence="5">
    <location>
        <begin position="1"/>
        <end position="20"/>
    </location>
</feature>
<evidence type="ECO:0000256" key="2">
    <source>
        <dbReference type="ARBA" id="ARBA00023043"/>
    </source>
</evidence>
<dbReference type="Proteomes" id="UP000799771">
    <property type="component" value="Unassembled WGS sequence"/>
</dbReference>
<dbReference type="GO" id="GO:0000981">
    <property type="term" value="F:DNA-binding transcription factor activity, RNA polymerase II-specific"/>
    <property type="evidence" value="ECO:0007669"/>
    <property type="project" value="InterPro"/>
</dbReference>
<name>A0A6A6A9J0_9PLEO</name>
<dbReference type="SMART" id="SM00248">
    <property type="entry name" value="ANK"/>
    <property type="match status" value="7"/>
</dbReference>
<protein>
    <submittedName>
        <fullName evidence="7">Ankyrin</fullName>
    </submittedName>
</protein>
<feature type="domain" description="Zn(2)-C6 fungal-type" evidence="6">
    <location>
        <begin position="29"/>
        <end position="63"/>
    </location>
</feature>
<keyword evidence="3" id="KW-0539">Nucleus</keyword>
<keyword evidence="8" id="KW-1185">Reference proteome</keyword>
<dbReference type="AlphaFoldDB" id="A0A6A6A9J0"/>
<evidence type="ECO:0000259" key="6">
    <source>
        <dbReference type="PROSITE" id="PS50048"/>
    </source>
</evidence>
<dbReference type="Pfam" id="PF12796">
    <property type="entry name" value="Ank_2"/>
    <property type="match status" value="2"/>
</dbReference>
<gene>
    <name evidence="7" type="ORF">P153DRAFT_398133</name>
</gene>
<dbReference type="InterPro" id="IPR002110">
    <property type="entry name" value="Ankyrin_rpt"/>
</dbReference>
<feature type="repeat" description="ANK" evidence="4">
    <location>
        <begin position="477"/>
        <end position="499"/>
    </location>
</feature>
<evidence type="ECO:0000313" key="7">
    <source>
        <dbReference type="EMBL" id="KAF2127508.1"/>
    </source>
</evidence>
<dbReference type="PANTHER" id="PTHR24198:SF165">
    <property type="entry name" value="ANKYRIN REPEAT-CONTAINING PROTEIN-RELATED"/>
    <property type="match status" value="1"/>
</dbReference>
<keyword evidence="2 4" id="KW-0040">ANK repeat</keyword>
<accession>A0A6A6A9J0</accession>
<dbReference type="EMBL" id="ML977510">
    <property type="protein sequence ID" value="KAF2127508.1"/>
    <property type="molecule type" value="Genomic_DNA"/>
</dbReference>
<organism evidence="7 8">
    <name type="scientific">Dothidotthia symphoricarpi CBS 119687</name>
    <dbReference type="NCBI Taxonomy" id="1392245"/>
    <lineage>
        <taxon>Eukaryota</taxon>
        <taxon>Fungi</taxon>
        <taxon>Dikarya</taxon>
        <taxon>Ascomycota</taxon>
        <taxon>Pezizomycotina</taxon>
        <taxon>Dothideomycetes</taxon>
        <taxon>Pleosporomycetidae</taxon>
        <taxon>Pleosporales</taxon>
        <taxon>Dothidotthiaceae</taxon>
        <taxon>Dothidotthia</taxon>
    </lineage>
</organism>
<dbReference type="CDD" id="cd00067">
    <property type="entry name" value="GAL4"/>
    <property type="match status" value="1"/>
</dbReference>